<organism evidence="2 3">
    <name type="scientific">Pisolithus microcarpus 441</name>
    <dbReference type="NCBI Taxonomy" id="765257"/>
    <lineage>
        <taxon>Eukaryota</taxon>
        <taxon>Fungi</taxon>
        <taxon>Dikarya</taxon>
        <taxon>Basidiomycota</taxon>
        <taxon>Agaricomycotina</taxon>
        <taxon>Agaricomycetes</taxon>
        <taxon>Agaricomycetidae</taxon>
        <taxon>Boletales</taxon>
        <taxon>Sclerodermatineae</taxon>
        <taxon>Pisolithaceae</taxon>
        <taxon>Pisolithus</taxon>
    </lineage>
</organism>
<keyword evidence="3" id="KW-1185">Reference proteome</keyword>
<dbReference type="Proteomes" id="UP000054018">
    <property type="component" value="Unassembled WGS sequence"/>
</dbReference>
<dbReference type="AlphaFoldDB" id="A0A0C9Z337"/>
<dbReference type="HOGENOM" id="CLU_3093087_0_0_1"/>
<evidence type="ECO:0000256" key="1">
    <source>
        <dbReference type="SAM" id="MobiDB-lite"/>
    </source>
</evidence>
<reference evidence="3" key="2">
    <citation type="submission" date="2015-01" db="EMBL/GenBank/DDBJ databases">
        <title>Evolutionary Origins and Diversification of the Mycorrhizal Mutualists.</title>
        <authorList>
            <consortium name="DOE Joint Genome Institute"/>
            <consortium name="Mycorrhizal Genomics Consortium"/>
            <person name="Kohler A."/>
            <person name="Kuo A."/>
            <person name="Nagy L.G."/>
            <person name="Floudas D."/>
            <person name="Copeland A."/>
            <person name="Barry K.W."/>
            <person name="Cichocki N."/>
            <person name="Veneault-Fourrey C."/>
            <person name="LaButti K."/>
            <person name="Lindquist E.A."/>
            <person name="Lipzen A."/>
            <person name="Lundell T."/>
            <person name="Morin E."/>
            <person name="Murat C."/>
            <person name="Riley R."/>
            <person name="Ohm R."/>
            <person name="Sun H."/>
            <person name="Tunlid A."/>
            <person name="Henrissat B."/>
            <person name="Grigoriev I.V."/>
            <person name="Hibbett D.S."/>
            <person name="Martin F."/>
        </authorList>
    </citation>
    <scope>NUCLEOTIDE SEQUENCE [LARGE SCALE GENOMIC DNA]</scope>
    <source>
        <strain evidence="3">441</strain>
    </source>
</reference>
<protein>
    <submittedName>
        <fullName evidence="2">Uncharacterized protein</fullName>
    </submittedName>
</protein>
<feature type="non-terminal residue" evidence="2">
    <location>
        <position position="52"/>
    </location>
</feature>
<gene>
    <name evidence="2" type="ORF">PISMIDRAFT_685933</name>
</gene>
<name>A0A0C9Z337_9AGAM</name>
<feature type="region of interest" description="Disordered" evidence="1">
    <location>
        <begin position="1"/>
        <end position="28"/>
    </location>
</feature>
<evidence type="ECO:0000313" key="3">
    <source>
        <dbReference type="Proteomes" id="UP000054018"/>
    </source>
</evidence>
<proteinExistence type="predicted"/>
<reference evidence="2 3" key="1">
    <citation type="submission" date="2014-04" db="EMBL/GenBank/DDBJ databases">
        <authorList>
            <consortium name="DOE Joint Genome Institute"/>
            <person name="Kuo A."/>
            <person name="Kohler A."/>
            <person name="Costa M.D."/>
            <person name="Nagy L.G."/>
            <person name="Floudas D."/>
            <person name="Copeland A."/>
            <person name="Barry K.W."/>
            <person name="Cichocki N."/>
            <person name="Veneault-Fourrey C."/>
            <person name="LaButti K."/>
            <person name="Lindquist E.A."/>
            <person name="Lipzen A."/>
            <person name="Lundell T."/>
            <person name="Morin E."/>
            <person name="Murat C."/>
            <person name="Sun H."/>
            <person name="Tunlid A."/>
            <person name="Henrissat B."/>
            <person name="Grigoriev I.V."/>
            <person name="Hibbett D.S."/>
            <person name="Martin F."/>
            <person name="Nordberg H.P."/>
            <person name="Cantor M.N."/>
            <person name="Hua S.X."/>
        </authorList>
    </citation>
    <scope>NUCLEOTIDE SEQUENCE [LARGE SCALE GENOMIC DNA]</scope>
    <source>
        <strain evidence="2 3">441</strain>
    </source>
</reference>
<evidence type="ECO:0000313" key="2">
    <source>
        <dbReference type="EMBL" id="KIK16837.1"/>
    </source>
</evidence>
<sequence length="52" mass="5495">MSRPTSSQSGALPRSFMETDPHSGLQASSRVFLDAHHCAPGQSSPAENVDVL</sequence>
<dbReference type="EMBL" id="KN833845">
    <property type="protein sequence ID" value="KIK16837.1"/>
    <property type="molecule type" value="Genomic_DNA"/>
</dbReference>
<feature type="compositionally biased region" description="Polar residues" evidence="1">
    <location>
        <begin position="1"/>
        <end position="10"/>
    </location>
</feature>
<accession>A0A0C9Z337</accession>